<dbReference type="Gene3D" id="1.20.1740.10">
    <property type="entry name" value="Amino acid/polyamine transporter I"/>
    <property type="match status" value="1"/>
</dbReference>
<dbReference type="PANTHER" id="PTHR43243">
    <property type="entry name" value="INNER MEMBRANE TRANSPORTER YGJI-RELATED"/>
    <property type="match status" value="1"/>
</dbReference>
<gene>
    <name evidence="7" type="ORF">I4J89_12785</name>
</gene>
<proteinExistence type="predicted"/>
<dbReference type="Proteomes" id="UP000598146">
    <property type="component" value="Unassembled WGS sequence"/>
</dbReference>
<name>A0A931C7E4_9ACTN</name>
<evidence type="ECO:0000313" key="8">
    <source>
        <dbReference type="Proteomes" id="UP000598146"/>
    </source>
</evidence>
<dbReference type="InterPro" id="IPR002293">
    <property type="entry name" value="AA/rel_permease1"/>
</dbReference>
<keyword evidence="8" id="KW-1185">Reference proteome</keyword>
<feature type="transmembrane region" description="Helical" evidence="6">
    <location>
        <begin position="73"/>
        <end position="90"/>
    </location>
</feature>
<evidence type="ECO:0000256" key="3">
    <source>
        <dbReference type="ARBA" id="ARBA00022989"/>
    </source>
</evidence>
<dbReference type="GO" id="GO:0016020">
    <property type="term" value="C:membrane"/>
    <property type="evidence" value="ECO:0007669"/>
    <property type="project" value="UniProtKB-SubCell"/>
</dbReference>
<feature type="compositionally biased region" description="Basic residues" evidence="5">
    <location>
        <begin position="22"/>
        <end position="31"/>
    </location>
</feature>
<feature type="region of interest" description="Disordered" evidence="5">
    <location>
        <begin position="505"/>
        <end position="565"/>
    </location>
</feature>
<feature type="transmembrane region" description="Helical" evidence="6">
    <location>
        <begin position="419"/>
        <end position="439"/>
    </location>
</feature>
<evidence type="ECO:0000256" key="2">
    <source>
        <dbReference type="ARBA" id="ARBA00022692"/>
    </source>
</evidence>
<feature type="transmembrane region" description="Helical" evidence="6">
    <location>
        <begin position="396"/>
        <end position="413"/>
    </location>
</feature>
<sequence length="565" mass="58790">MGIGASRRSSCVPPRASATVSGRRRSGRPGGRRAMAGSGQRAGIFAIRDVGSLITETHEQGTELKRAVSATQLTAMGVGAIIGTGIFVVIGEGSAIAGPAVILSFVLAAVACAFSALSYAELASSIPVSGSAYTYTYATLGELVAWIIGWDLILEYGVSVAAIAVGWGGNLNAFLDSAFGVALPDAIATSPEDGGVFNLPAVIVVLAITFLLVRGVTESARVNLVMVVVKLAVLVFFIVVAFANFGTGNFTPFAPEGVDGVTAAAAIIFFAYIGFDAVSTGSEEARNPAKDLPLAILGSLAICTVFYVLTVVGAIGIATPEQMSASDAPLAAALDEGAGLNWAAAILALGAVVAITSVVLVIFYGQTRIFFAMCRDGLMPRRLATVNQRYGTPARLTIILGLLISVLAALVPLGTIVELVNIGTLFAFVLVNVGVIVLRRTRPDMPRPYRVPWSPVLPIIGIIFAVYLMTDLPMDTWIRFIGWLALGMLIYAAYGYRHSRLRQDSDPVPAGGPSGGSRAAFTRPESRPEEPQPGDARPGDGRPGDVPPGGTRPGDDGPRRDGDVS</sequence>
<dbReference type="AlphaFoldDB" id="A0A931C7E4"/>
<feature type="region of interest" description="Disordered" evidence="5">
    <location>
        <begin position="1"/>
        <end position="38"/>
    </location>
</feature>
<feature type="transmembrane region" description="Helical" evidence="6">
    <location>
        <begin position="96"/>
        <end position="120"/>
    </location>
</feature>
<evidence type="ECO:0000313" key="7">
    <source>
        <dbReference type="EMBL" id="MBG0562341.1"/>
    </source>
</evidence>
<dbReference type="PANTHER" id="PTHR43243:SF24">
    <property type="entry name" value="CATIONIC AMINO ACID TRANSPORT INTEGRAL MEMBRANE PROTEIN ROCE-RELATED"/>
    <property type="match status" value="1"/>
</dbReference>
<feature type="transmembrane region" description="Helical" evidence="6">
    <location>
        <begin position="476"/>
        <end position="494"/>
    </location>
</feature>
<protein>
    <submittedName>
        <fullName evidence="7">Amino acid permease</fullName>
    </submittedName>
</protein>
<accession>A0A931C7E4</accession>
<feature type="transmembrane region" description="Helical" evidence="6">
    <location>
        <begin position="225"/>
        <end position="245"/>
    </location>
</feature>
<evidence type="ECO:0000256" key="4">
    <source>
        <dbReference type="ARBA" id="ARBA00023136"/>
    </source>
</evidence>
<feature type="transmembrane region" description="Helical" evidence="6">
    <location>
        <begin position="257"/>
        <end position="275"/>
    </location>
</feature>
<reference evidence="7" key="1">
    <citation type="submission" date="2020-11" db="EMBL/GenBank/DDBJ databases">
        <title>Isolation and identification of active actinomycetes.</title>
        <authorList>
            <person name="Sun X."/>
        </authorList>
    </citation>
    <scope>NUCLEOTIDE SEQUENCE</scope>
    <source>
        <strain evidence="7">NEAU-A11</strain>
    </source>
</reference>
<dbReference type="GO" id="GO:0015171">
    <property type="term" value="F:amino acid transmembrane transporter activity"/>
    <property type="evidence" value="ECO:0007669"/>
    <property type="project" value="TreeGrafter"/>
</dbReference>
<dbReference type="Pfam" id="PF13520">
    <property type="entry name" value="AA_permease_2"/>
    <property type="match status" value="1"/>
</dbReference>
<evidence type="ECO:0000256" key="1">
    <source>
        <dbReference type="ARBA" id="ARBA00004141"/>
    </source>
</evidence>
<keyword evidence="4 6" id="KW-0472">Membrane</keyword>
<evidence type="ECO:0000256" key="5">
    <source>
        <dbReference type="SAM" id="MobiDB-lite"/>
    </source>
</evidence>
<comment type="caution">
    <text evidence="7">The sequence shown here is derived from an EMBL/GenBank/DDBJ whole genome shotgun (WGS) entry which is preliminary data.</text>
</comment>
<feature type="transmembrane region" description="Helical" evidence="6">
    <location>
        <begin position="195"/>
        <end position="213"/>
    </location>
</feature>
<comment type="subcellular location">
    <subcellularLocation>
        <location evidence="1">Membrane</location>
        <topology evidence="1">Multi-pass membrane protein</topology>
    </subcellularLocation>
</comment>
<feature type="transmembrane region" description="Helical" evidence="6">
    <location>
        <begin position="451"/>
        <end position="470"/>
    </location>
</feature>
<feature type="transmembrane region" description="Helical" evidence="6">
    <location>
        <begin position="339"/>
        <end position="365"/>
    </location>
</feature>
<evidence type="ECO:0000256" key="6">
    <source>
        <dbReference type="SAM" id="Phobius"/>
    </source>
</evidence>
<feature type="transmembrane region" description="Helical" evidence="6">
    <location>
        <begin position="296"/>
        <end position="319"/>
    </location>
</feature>
<dbReference type="EMBL" id="JADQTO010000005">
    <property type="protein sequence ID" value="MBG0562341.1"/>
    <property type="molecule type" value="Genomic_DNA"/>
</dbReference>
<feature type="compositionally biased region" description="Low complexity" evidence="5">
    <location>
        <begin position="506"/>
        <end position="520"/>
    </location>
</feature>
<keyword evidence="3 6" id="KW-1133">Transmembrane helix</keyword>
<organism evidence="7 8">
    <name type="scientific">Actinoplanes aureus</name>
    <dbReference type="NCBI Taxonomy" id="2792083"/>
    <lineage>
        <taxon>Bacteria</taxon>
        <taxon>Bacillati</taxon>
        <taxon>Actinomycetota</taxon>
        <taxon>Actinomycetes</taxon>
        <taxon>Micromonosporales</taxon>
        <taxon>Micromonosporaceae</taxon>
        <taxon>Actinoplanes</taxon>
    </lineage>
</organism>
<keyword evidence="2 6" id="KW-0812">Transmembrane</keyword>
<feature type="compositionally biased region" description="Basic and acidic residues" evidence="5">
    <location>
        <begin position="553"/>
        <end position="565"/>
    </location>
</feature>